<name>Q01T89_SOLUE</name>
<dbReference type="Gene3D" id="3.40.50.720">
    <property type="entry name" value="NAD(P)-binding Rossmann-like Domain"/>
    <property type="match status" value="1"/>
</dbReference>
<dbReference type="SUPFAM" id="SSF51735">
    <property type="entry name" value="NAD(P)-binding Rossmann-fold domains"/>
    <property type="match status" value="1"/>
</dbReference>
<dbReference type="GO" id="GO:0000166">
    <property type="term" value="F:nucleotide binding"/>
    <property type="evidence" value="ECO:0007669"/>
    <property type="project" value="InterPro"/>
</dbReference>
<evidence type="ECO:0000313" key="3">
    <source>
        <dbReference type="EMBL" id="ABJ87131.1"/>
    </source>
</evidence>
<dbReference type="SUPFAM" id="SSF55347">
    <property type="entry name" value="Glyceraldehyde-3-phosphate dehydrogenase-like, C-terminal domain"/>
    <property type="match status" value="1"/>
</dbReference>
<dbReference type="PANTHER" id="PTHR43377:SF1">
    <property type="entry name" value="BILIVERDIN REDUCTASE A"/>
    <property type="match status" value="1"/>
</dbReference>
<dbReference type="EMBL" id="CP000473">
    <property type="protein sequence ID" value="ABJ87131.1"/>
    <property type="molecule type" value="Genomic_DNA"/>
</dbReference>
<organism evidence="3">
    <name type="scientific">Solibacter usitatus (strain Ellin6076)</name>
    <dbReference type="NCBI Taxonomy" id="234267"/>
    <lineage>
        <taxon>Bacteria</taxon>
        <taxon>Pseudomonadati</taxon>
        <taxon>Acidobacteriota</taxon>
        <taxon>Terriglobia</taxon>
        <taxon>Bryobacterales</taxon>
        <taxon>Solibacteraceae</taxon>
        <taxon>Candidatus Solibacter</taxon>
    </lineage>
</organism>
<feature type="domain" description="GFO/IDH/MocA-like oxidoreductase" evidence="2">
    <location>
        <begin position="158"/>
        <end position="220"/>
    </location>
</feature>
<dbReference type="InterPro" id="IPR055170">
    <property type="entry name" value="GFO_IDH_MocA-like_dom"/>
</dbReference>
<feature type="domain" description="Gfo/Idh/MocA-like oxidoreductase N-terminal" evidence="1">
    <location>
        <begin position="6"/>
        <end position="121"/>
    </location>
</feature>
<evidence type="ECO:0000259" key="1">
    <source>
        <dbReference type="Pfam" id="PF01408"/>
    </source>
</evidence>
<sequence length="318" mass="34348">MSQETRVAVIGAGAFGQNHCRVVHESERAQLAAIVDTDAARAGAAAAQYQTEALTDARELAGKIDAAIIAAPTTFHSDIGCALLEAGIDVLVEKPIAHDLAGADRLVETAERHGRILQVGHLERFNPAVVALEQRASLPLFFEIHRMNLFSPRSLDVDVVLDLMIHDVDIVLSLANAEPEEIRAAGISILSGKVDIANVRLQFPNGCVANLTASRISTERVRKLRLFQPHQYLSLDYGRQDLAVFSVSGERQIGFEQATVVKGEPLKLQFEAFLDSVATRKSPKSSGPAARRTLAAALAILDKIKEHSEIVSKTLVDG</sequence>
<dbReference type="STRING" id="234267.Acid_6205"/>
<gene>
    <name evidence="3" type="ordered locus">Acid_6205</name>
</gene>
<dbReference type="Pfam" id="PF01408">
    <property type="entry name" value="GFO_IDH_MocA"/>
    <property type="match status" value="1"/>
</dbReference>
<proteinExistence type="predicted"/>
<protein>
    <submittedName>
        <fullName evidence="3">Oxidoreductase domain protein</fullName>
    </submittedName>
</protein>
<dbReference type="FunCoup" id="Q01T89">
    <property type="interactions" value="15"/>
</dbReference>
<dbReference type="InParanoid" id="Q01T89"/>
<dbReference type="HOGENOM" id="CLU_023194_10_0_0"/>
<dbReference type="OrthoDB" id="9815825at2"/>
<evidence type="ECO:0000259" key="2">
    <source>
        <dbReference type="Pfam" id="PF22725"/>
    </source>
</evidence>
<dbReference type="InterPro" id="IPR051450">
    <property type="entry name" value="Gfo/Idh/MocA_Oxidoreductases"/>
</dbReference>
<dbReference type="InterPro" id="IPR000683">
    <property type="entry name" value="Gfo/Idh/MocA-like_OxRdtase_N"/>
</dbReference>
<dbReference type="Gene3D" id="3.30.360.10">
    <property type="entry name" value="Dihydrodipicolinate Reductase, domain 2"/>
    <property type="match status" value="1"/>
</dbReference>
<accession>Q01T89</accession>
<dbReference type="PANTHER" id="PTHR43377">
    <property type="entry name" value="BILIVERDIN REDUCTASE A"/>
    <property type="match status" value="1"/>
</dbReference>
<dbReference type="AlphaFoldDB" id="Q01T89"/>
<dbReference type="eggNOG" id="COG0673">
    <property type="taxonomic scope" value="Bacteria"/>
</dbReference>
<dbReference type="KEGG" id="sus:Acid_6205"/>
<dbReference type="Pfam" id="PF22725">
    <property type="entry name" value="GFO_IDH_MocA_C3"/>
    <property type="match status" value="1"/>
</dbReference>
<dbReference type="InterPro" id="IPR036291">
    <property type="entry name" value="NAD(P)-bd_dom_sf"/>
</dbReference>
<reference evidence="3" key="1">
    <citation type="submission" date="2006-10" db="EMBL/GenBank/DDBJ databases">
        <title>Complete sequence of Solibacter usitatus Ellin6076.</title>
        <authorList>
            <consortium name="US DOE Joint Genome Institute"/>
            <person name="Copeland A."/>
            <person name="Lucas S."/>
            <person name="Lapidus A."/>
            <person name="Barry K."/>
            <person name="Detter J.C."/>
            <person name="Glavina del Rio T."/>
            <person name="Hammon N."/>
            <person name="Israni S."/>
            <person name="Dalin E."/>
            <person name="Tice H."/>
            <person name="Pitluck S."/>
            <person name="Thompson L.S."/>
            <person name="Brettin T."/>
            <person name="Bruce D."/>
            <person name="Han C."/>
            <person name="Tapia R."/>
            <person name="Gilna P."/>
            <person name="Schmutz J."/>
            <person name="Larimer F."/>
            <person name="Land M."/>
            <person name="Hauser L."/>
            <person name="Kyrpides N."/>
            <person name="Mikhailova N."/>
            <person name="Janssen P.H."/>
            <person name="Kuske C.R."/>
            <person name="Richardson P."/>
        </authorList>
    </citation>
    <scope>NUCLEOTIDE SEQUENCE</scope>
    <source>
        <strain evidence="3">Ellin6076</strain>
    </source>
</reference>